<dbReference type="PANTHER" id="PTHR30137">
    <property type="entry name" value="LUCIFERASE-LIKE MONOOXYGENASE"/>
    <property type="match status" value="1"/>
</dbReference>
<keyword evidence="4" id="KW-1185">Reference proteome</keyword>
<feature type="domain" description="Luciferase-like" evidence="2">
    <location>
        <begin position="20"/>
        <end position="310"/>
    </location>
</feature>
<dbReference type="SUPFAM" id="SSF51679">
    <property type="entry name" value="Bacterial luciferase-like"/>
    <property type="match status" value="1"/>
</dbReference>
<comment type="similarity">
    <text evidence="1">To bacterial alkanal monooxygenase alpha and beta chains.</text>
</comment>
<reference evidence="3 4" key="1">
    <citation type="submission" date="2019-07" db="EMBL/GenBank/DDBJ databases">
        <title>Whole genome shotgun sequence of Kocuria flava NBRC 107626.</title>
        <authorList>
            <person name="Hosoyama A."/>
            <person name="Uohara A."/>
            <person name="Ohji S."/>
            <person name="Ichikawa N."/>
        </authorList>
    </citation>
    <scope>NUCLEOTIDE SEQUENCE [LARGE SCALE GENOMIC DNA]</scope>
    <source>
        <strain evidence="3 4">NBRC 107626</strain>
    </source>
</reference>
<dbReference type="InterPro" id="IPR050766">
    <property type="entry name" value="Bact_Lucif_Oxidored"/>
</dbReference>
<evidence type="ECO:0000313" key="3">
    <source>
        <dbReference type="EMBL" id="GEO92420.1"/>
    </source>
</evidence>
<evidence type="ECO:0000259" key="2">
    <source>
        <dbReference type="Pfam" id="PF00296"/>
    </source>
</evidence>
<dbReference type="EMBL" id="BJZR01000043">
    <property type="protein sequence ID" value="GEO92420.1"/>
    <property type="molecule type" value="Genomic_DNA"/>
</dbReference>
<evidence type="ECO:0000256" key="1">
    <source>
        <dbReference type="ARBA" id="ARBA00007789"/>
    </source>
</evidence>
<dbReference type="InterPro" id="IPR019949">
    <property type="entry name" value="CmoO-like"/>
</dbReference>
<comment type="caution">
    <text evidence="3">The sequence shown here is derived from an EMBL/GenBank/DDBJ whole genome shotgun (WGS) entry which is preliminary data.</text>
</comment>
<protein>
    <submittedName>
        <fullName evidence="3">Methylene-tetrahydromethanopterin reductase</fullName>
    </submittedName>
</protein>
<dbReference type="RefSeq" id="WP_236944974.1">
    <property type="nucleotide sequence ID" value="NZ_BJZR01000043.1"/>
</dbReference>
<dbReference type="PANTHER" id="PTHR30137:SF6">
    <property type="entry name" value="LUCIFERASE-LIKE MONOOXYGENASE"/>
    <property type="match status" value="1"/>
</dbReference>
<accession>A0ABQ0X4V6</accession>
<dbReference type="InterPro" id="IPR036661">
    <property type="entry name" value="Luciferase-like_sf"/>
</dbReference>
<organism evidence="3 4">
    <name type="scientific">Kocuria flava</name>
    <dbReference type="NCBI Taxonomy" id="446860"/>
    <lineage>
        <taxon>Bacteria</taxon>
        <taxon>Bacillati</taxon>
        <taxon>Actinomycetota</taxon>
        <taxon>Actinomycetes</taxon>
        <taxon>Micrococcales</taxon>
        <taxon>Micrococcaceae</taxon>
        <taxon>Kocuria</taxon>
    </lineage>
</organism>
<dbReference type="Gene3D" id="3.20.20.30">
    <property type="entry name" value="Luciferase-like domain"/>
    <property type="match status" value="1"/>
</dbReference>
<dbReference type="InterPro" id="IPR011251">
    <property type="entry name" value="Luciferase-like_dom"/>
</dbReference>
<dbReference type="Proteomes" id="UP000321155">
    <property type="component" value="Unassembled WGS sequence"/>
</dbReference>
<evidence type="ECO:0000313" key="4">
    <source>
        <dbReference type="Proteomes" id="UP000321155"/>
    </source>
</evidence>
<dbReference type="NCBIfam" id="TIGR03558">
    <property type="entry name" value="oxido_grp_1"/>
    <property type="match status" value="1"/>
</dbReference>
<sequence length="339" mass="35459">MTPSPPVAPRVPLSVLDRAHLLAGGTETEALHRVLERARQAEALGHRRFWVAEHHGVPGIAGAAPAVLMAAVAARTERIRVGSGGIMLPNHRPLVVAEQAATLQALHPGRIDLGLGRSLGFTRAVREALGTGPGAAERFEADLARLLALLAGEAPVTARPRDRARTPVFVLATGAGVEIAARAGLAVVLGGPATTRRGERGAAAALERYRAGFRPSRWWERPHVVLAADVAVAPTAGAARALALPQARAMAHSRTRGEFPPLAPVTEAELARLPARERDLVEEHLATAVTGTPAEVGRRLARLVEDTGADELMVTGGAADLEAQERSDRLLAELAGAPA</sequence>
<proteinExistence type="predicted"/>
<name>A0ABQ0X4V6_9MICC</name>
<dbReference type="Pfam" id="PF00296">
    <property type="entry name" value="Bac_luciferase"/>
    <property type="match status" value="1"/>
</dbReference>
<gene>
    <name evidence="3" type="ORF">KFL01_17260</name>
</gene>